<dbReference type="SUPFAM" id="SSF54523">
    <property type="entry name" value="Pili subunits"/>
    <property type="match status" value="1"/>
</dbReference>
<proteinExistence type="predicted"/>
<dbReference type="AlphaFoldDB" id="K2FB64"/>
<name>K2FB64_9BACT</name>
<gene>
    <name evidence="2" type="ORF">ACD_3C00068G0002</name>
</gene>
<dbReference type="InterPro" id="IPR045584">
    <property type="entry name" value="Pilin-like"/>
</dbReference>
<keyword evidence="1" id="KW-0472">Membrane</keyword>
<dbReference type="NCBIfam" id="TIGR02532">
    <property type="entry name" value="IV_pilin_GFxxxE"/>
    <property type="match status" value="1"/>
</dbReference>
<organism evidence="2">
    <name type="scientific">uncultured bacterium</name>
    <name type="common">gcode 4</name>
    <dbReference type="NCBI Taxonomy" id="1234023"/>
    <lineage>
        <taxon>Bacteria</taxon>
        <taxon>environmental samples</taxon>
    </lineage>
</organism>
<dbReference type="Gene3D" id="3.30.700.10">
    <property type="entry name" value="Glycoprotein, Type 4 Pilin"/>
    <property type="match status" value="1"/>
</dbReference>
<feature type="non-terminal residue" evidence="2">
    <location>
        <position position="120"/>
    </location>
</feature>
<dbReference type="InterPro" id="IPR012902">
    <property type="entry name" value="N_methyl_site"/>
</dbReference>
<sequence>MFKHKKIALNLQFSTQNLNSAFTLVELIVVIVILAILATIAFLSFSSQSSSARDSTRMADTTNITKWLWVFKAISWTYPMPDSYITINAGTGFMIYQWQAWKNVLNILKMSEAKDNLDSS</sequence>
<comment type="caution">
    <text evidence="2">The sequence shown here is derived from an EMBL/GenBank/DDBJ whole genome shotgun (WGS) entry which is preliminary data.</text>
</comment>
<dbReference type="EMBL" id="AMFJ01000342">
    <property type="protein sequence ID" value="EKE28366.1"/>
    <property type="molecule type" value="Genomic_DNA"/>
</dbReference>
<feature type="transmembrane region" description="Helical" evidence="1">
    <location>
        <begin position="21"/>
        <end position="45"/>
    </location>
</feature>
<keyword evidence="1" id="KW-0812">Transmembrane</keyword>
<protein>
    <recommendedName>
        <fullName evidence="3">Prepilin-type N-terminal cleavage/methylation domain-containing protein</fullName>
    </recommendedName>
</protein>
<evidence type="ECO:0008006" key="3">
    <source>
        <dbReference type="Google" id="ProtNLM"/>
    </source>
</evidence>
<accession>K2FB64</accession>
<evidence type="ECO:0000313" key="2">
    <source>
        <dbReference type="EMBL" id="EKE28366.1"/>
    </source>
</evidence>
<reference evidence="2" key="1">
    <citation type="journal article" date="2012" name="Science">
        <title>Fermentation, hydrogen, and sulfur metabolism in multiple uncultivated bacterial phyla.</title>
        <authorList>
            <person name="Wrighton K.C."/>
            <person name="Thomas B.C."/>
            <person name="Sharon I."/>
            <person name="Miller C.S."/>
            <person name="Castelle C.J."/>
            <person name="VerBerkmoes N.C."/>
            <person name="Wilkins M.J."/>
            <person name="Hettich R.L."/>
            <person name="Lipton M.S."/>
            <person name="Williams K.H."/>
            <person name="Long P.E."/>
            <person name="Banfield J.F."/>
        </authorList>
    </citation>
    <scope>NUCLEOTIDE SEQUENCE [LARGE SCALE GENOMIC DNA]</scope>
</reference>
<evidence type="ECO:0000256" key="1">
    <source>
        <dbReference type="SAM" id="Phobius"/>
    </source>
</evidence>
<dbReference type="Pfam" id="PF07963">
    <property type="entry name" value="N_methyl"/>
    <property type="match status" value="1"/>
</dbReference>
<keyword evidence="1" id="KW-1133">Transmembrane helix</keyword>